<feature type="region of interest" description="Disordered" evidence="3">
    <location>
        <begin position="217"/>
        <end position="245"/>
    </location>
</feature>
<dbReference type="Pfam" id="PF00173">
    <property type="entry name" value="Cyt-b5"/>
    <property type="match status" value="1"/>
</dbReference>
<dbReference type="FunFam" id="3.10.120.10:FF:000003">
    <property type="entry name" value="membrane-associated progesterone receptor component 1"/>
    <property type="match status" value="1"/>
</dbReference>
<reference evidence="5" key="1">
    <citation type="journal article" date="2020" name="Fungal Divers.">
        <title>Resolving the Mortierellaceae phylogeny through synthesis of multi-gene phylogenetics and phylogenomics.</title>
        <authorList>
            <person name="Vandepol N."/>
            <person name="Liber J."/>
            <person name="Desiro A."/>
            <person name="Na H."/>
            <person name="Kennedy M."/>
            <person name="Barry K."/>
            <person name="Grigoriev I.V."/>
            <person name="Miller A.N."/>
            <person name="O'Donnell K."/>
            <person name="Stajich J.E."/>
            <person name="Bonito G."/>
        </authorList>
    </citation>
    <scope>NUCLEOTIDE SEQUENCE</scope>
    <source>
        <strain evidence="5">BC1065</strain>
    </source>
</reference>
<evidence type="ECO:0000313" key="5">
    <source>
        <dbReference type="EMBL" id="KAG0267757.1"/>
    </source>
</evidence>
<feature type="compositionally biased region" description="Basic residues" evidence="3">
    <location>
        <begin position="131"/>
        <end position="144"/>
    </location>
</feature>
<name>A0A9P6QH33_9FUNG</name>
<dbReference type="InterPro" id="IPR001199">
    <property type="entry name" value="Cyt_B5-like_heme/steroid-bd"/>
</dbReference>
<dbReference type="EMBL" id="JAAAJB010000070">
    <property type="protein sequence ID" value="KAG0267757.1"/>
    <property type="molecule type" value="Genomic_DNA"/>
</dbReference>
<feature type="compositionally biased region" description="Basic and acidic residues" evidence="3">
    <location>
        <begin position="1161"/>
        <end position="1181"/>
    </location>
</feature>
<evidence type="ECO:0000259" key="4">
    <source>
        <dbReference type="SMART" id="SM01117"/>
    </source>
</evidence>
<dbReference type="SMART" id="SM01117">
    <property type="entry name" value="Cyt-b5"/>
    <property type="match status" value="1"/>
</dbReference>
<evidence type="ECO:0000256" key="2">
    <source>
        <dbReference type="ARBA" id="ARBA00038357"/>
    </source>
</evidence>
<feature type="region of interest" description="Disordered" evidence="3">
    <location>
        <begin position="959"/>
        <end position="1051"/>
    </location>
</feature>
<protein>
    <recommendedName>
        <fullName evidence="4">Cytochrome b5 heme-binding domain-containing protein</fullName>
    </recommendedName>
</protein>
<dbReference type="Gene3D" id="3.80.10.10">
    <property type="entry name" value="Ribonuclease Inhibitor"/>
    <property type="match status" value="3"/>
</dbReference>
<feature type="compositionally biased region" description="Low complexity" evidence="3">
    <location>
        <begin position="1"/>
        <end position="24"/>
    </location>
</feature>
<feature type="compositionally biased region" description="Acidic residues" evidence="3">
    <location>
        <begin position="1065"/>
        <end position="1076"/>
    </location>
</feature>
<evidence type="ECO:0000313" key="6">
    <source>
        <dbReference type="Proteomes" id="UP000807716"/>
    </source>
</evidence>
<feature type="compositionally biased region" description="Pro residues" evidence="3">
    <location>
        <begin position="1006"/>
        <end position="1018"/>
    </location>
</feature>
<feature type="compositionally biased region" description="Acidic residues" evidence="3">
    <location>
        <begin position="90"/>
        <end position="108"/>
    </location>
</feature>
<comment type="similarity">
    <text evidence="2">Belongs to the cytochrome b5 family. MAPR subfamily.</text>
</comment>
<feature type="region of interest" description="Disordered" evidence="3">
    <location>
        <begin position="1057"/>
        <end position="1076"/>
    </location>
</feature>
<keyword evidence="6" id="KW-1185">Reference proteome</keyword>
<organism evidence="5 6">
    <name type="scientific">Actinomortierella ambigua</name>
    <dbReference type="NCBI Taxonomy" id="1343610"/>
    <lineage>
        <taxon>Eukaryota</taxon>
        <taxon>Fungi</taxon>
        <taxon>Fungi incertae sedis</taxon>
        <taxon>Mucoromycota</taxon>
        <taxon>Mortierellomycotina</taxon>
        <taxon>Mortierellomycetes</taxon>
        <taxon>Mortierellales</taxon>
        <taxon>Mortierellaceae</taxon>
        <taxon>Actinomortierella</taxon>
    </lineage>
</organism>
<evidence type="ECO:0000256" key="3">
    <source>
        <dbReference type="SAM" id="MobiDB-lite"/>
    </source>
</evidence>
<feature type="compositionally biased region" description="Low complexity" evidence="3">
    <location>
        <begin position="64"/>
        <end position="74"/>
    </location>
</feature>
<comment type="caution">
    <text evidence="5">The sequence shown here is derived from an EMBL/GenBank/DDBJ whole genome shotgun (WGS) entry which is preliminary data.</text>
</comment>
<feature type="region of interest" description="Disordered" evidence="3">
    <location>
        <begin position="1115"/>
        <end position="1187"/>
    </location>
</feature>
<feature type="region of interest" description="Disordered" evidence="3">
    <location>
        <begin position="1"/>
        <end position="144"/>
    </location>
</feature>
<dbReference type="SUPFAM" id="SSF52047">
    <property type="entry name" value="RNI-like"/>
    <property type="match status" value="1"/>
</dbReference>
<dbReference type="Proteomes" id="UP000807716">
    <property type="component" value="Unassembled WGS sequence"/>
</dbReference>
<dbReference type="OrthoDB" id="120976at2759"/>
<feature type="region of interest" description="Disordered" evidence="3">
    <location>
        <begin position="314"/>
        <end position="338"/>
    </location>
</feature>
<dbReference type="InterPro" id="IPR052201">
    <property type="entry name" value="LRR-containing_regulator"/>
</dbReference>
<gene>
    <name evidence="5" type="ORF">DFQ27_008402</name>
</gene>
<dbReference type="InterPro" id="IPR036400">
    <property type="entry name" value="Cyt_B5-like_heme/steroid_sf"/>
</dbReference>
<dbReference type="SMART" id="SM00368">
    <property type="entry name" value="LRR_RI"/>
    <property type="match status" value="7"/>
</dbReference>
<dbReference type="Gene3D" id="3.10.120.10">
    <property type="entry name" value="Cytochrome b5-like heme/steroid binding domain"/>
    <property type="match status" value="1"/>
</dbReference>
<keyword evidence="1" id="KW-0677">Repeat</keyword>
<accession>A0A9P6QH33</accession>
<evidence type="ECO:0000256" key="1">
    <source>
        <dbReference type="ARBA" id="ARBA00022737"/>
    </source>
</evidence>
<dbReference type="SUPFAM" id="SSF55856">
    <property type="entry name" value="Cytochrome b5-like heme/steroid binding domain"/>
    <property type="match status" value="1"/>
</dbReference>
<feature type="domain" description="Cytochrome b5 heme-binding" evidence="4">
    <location>
        <begin position="1281"/>
        <end position="1383"/>
    </location>
</feature>
<dbReference type="GO" id="GO:0020037">
    <property type="term" value="F:heme binding"/>
    <property type="evidence" value="ECO:0007669"/>
    <property type="project" value="UniProtKB-ARBA"/>
</dbReference>
<feature type="compositionally biased region" description="Low complexity" evidence="3">
    <location>
        <begin position="33"/>
        <end position="47"/>
    </location>
</feature>
<proteinExistence type="inferred from homology"/>
<dbReference type="PROSITE" id="PS51450">
    <property type="entry name" value="LRR"/>
    <property type="match status" value="1"/>
</dbReference>
<dbReference type="InterPro" id="IPR001611">
    <property type="entry name" value="Leu-rich_rpt"/>
</dbReference>
<dbReference type="InterPro" id="IPR032675">
    <property type="entry name" value="LRR_dom_sf"/>
</dbReference>
<dbReference type="PANTHER" id="PTHR24111">
    <property type="entry name" value="LEUCINE-RICH REPEAT-CONTAINING PROTEIN 34"/>
    <property type="match status" value="1"/>
</dbReference>
<dbReference type="PANTHER" id="PTHR24111:SF0">
    <property type="entry name" value="LEUCINE-RICH REPEAT-CONTAINING PROTEIN"/>
    <property type="match status" value="1"/>
</dbReference>
<sequence length="1387" mass="152034">MNDPLLNTPPVATAAATETTNDPTHIIHLANDQPSSSTQQQSASKVSALELKHQANLVVPDSANNSPPSSTTSSLEQHAVEQGTAAAAKEEEEVVEEGEDEEEEEEESHTDTGAPLVMPHSTPQDTTVPHPHAHAPKAKLKRPPLRPVSLSARPQRSILKKESSYPFIDPPARSAIFKSQWLQNTVNKLAVMTGPAPLTAYTDQSPSMFRKLVSQATAAANGNPTSPPPTTNGPQPLDSPLQRRPTGIQFSRNLNESGGSSSSLLSTKSLKRVQFSVGHLTTEHIFYPDDAYESAEEGDGDNDNKDSIAKRNRGTLNAEHHQQQREQAGGVEGEKSSEVLTTPDGVVVDDNIYTAKEILNYYLIACNNREEAPIDRLVLAMRMAASRPDNPLLQVIDLSGEPLPRKTLDPIADVLTLEFGLTHLILDNCSLDDDTFKVLLHSLLLTDTLAVLSLQDNKKIKQMGFKYISVYLKKTKTLRYLNLSNIPMDKKSAEFLGFALRIGRLGFGSRLEELHLDNCGLRGPVLETLAPALRETNIRKLSIKNNRIGAMGGVWLGVLLRDYDDNPSVPVPNNNEEQGFRRVFPGASNPELLKRTRGIEILDLSNNDLRTGTDYVAQTLRRNQSLKYLSLANNNMDANRLVVLADALKFNTGLQTLDLSQNSVCGPMATGITALKNKMTVNKTLTKLVLSSTNLQSEGAIALAEFLPETKSLAYLDLTGNDLVDIAGVMALAVSIRMNSSLICLDLNVPPNDAEFARLSQDILRACVRNMEATTGSNQGMPSPDSVPITTIFQQTSPTNIPEQLFATDVLIHDDSMRWRGLENTARVVYIAKDHIRTLQRHLMQERSRRLQWLKHQEHLLELIKELPEGARLEPTEDLIIDREFDKKQRDFLQGIKSHGPPEAEQLFNMCKRDKINVDVCFMFVDNERALNELQSVRNMLLGALGVYLDMFEHPDPPTTAMPNMRSSSLPPLVPVHPAVNGHAPPQGQAGTDPNVQPGRDSSLSPSPPPRPSSPPSSSPSSDGGQLHMNGSLHGTTEVAGSEPPILGTVEDEALGSGNETFSLTDDDDLDDELGLDEVRRHGAEISERLVKEFQSGMRLDKEAAAAVITSVSTTAMIADDSDDFSDNNKEDGADGDALVSEGRPGRGSRPAPIRTMSNNVDHESGRLLEVHSNKDGESDRVSLSSPLEVMRKAAEEEEGEVLRRGRELIENGLESDLAEEVLSGEELKQQEEKAMSQLSNPVNWVLAAVLGYISYNYLKPSPPPPAPARPRPPALVYKTYTPKELAEFDGQQPDSRILLAVKGKVFDVTRGKNFYGPGGPYGNFAGRDASRGLAKNSFEESMLTPIDQPIDKLEDLNDEEKESVNEWAMHFEGKYQCVGELVENKA</sequence>